<keyword evidence="10 15" id="KW-0560">Oxidoreductase</keyword>
<comment type="function">
    <text evidence="2">May be involved in the metabolism of insect hormones and in the breakdown of synthetic insecticides.</text>
</comment>
<feature type="binding site" description="axial binding residue" evidence="14">
    <location>
        <position position="430"/>
    </location>
    <ligand>
        <name>heme</name>
        <dbReference type="ChEBI" id="CHEBI:30413"/>
    </ligand>
    <ligandPart>
        <name>Fe</name>
        <dbReference type="ChEBI" id="CHEBI:18248"/>
    </ligandPart>
</feature>
<keyword evidence="12 15" id="KW-0503">Monooxygenase</keyword>
<dbReference type="PANTHER" id="PTHR24291">
    <property type="entry name" value="CYTOCHROME P450 FAMILY 4"/>
    <property type="match status" value="1"/>
</dbReference>
<accession>A0A9P0BD95</accession>
<dbReference type="PROSITE" id="PS00086">
    <property type="entry name" value="CYTOCHROME_P450"/>
    <property type="match status" value="1"/>
</dbReference>
<dbReference type="PRINTS" id="PR00463">
    <property type="entry name" value="EP450I"/>
</dbReference>
<evidence type="ECO:0000313" key="16">
    <source>
        <dbReference type="EMBL" id="CAH0560964.1"/>
    </source>
</evidence>
<comment type="subcellular location">
    <subcellularLocation>
        <location evidence="4">Endoplasmic reticulum membrane</location>
        <topology evidence="4">Peripheral membrane protein</topology>
    </subcellularLocation>
    <subcellularLocation>
        <location evidence="3">Microsome membrane</location>
        <topology evidence="3">Peripheral membrane protein</topology>
    </subcellularLocation>
</comment>
<evidence type="ECO:0000256" key="12">
    <source>
        <dbReference type="ARBA" id="ARBA00023033"/>
    </source>
</evidence>
<name>A0A9P0BD95_BRAAE</name>
<evidence type="ECO:0000256" key="5">
    <source>
        <dbReference type="ARBA" id="ARBA00010617"/>
    </source>
</evidence>
<dbReference type="OrthoDB" id="1470350at2759"/>
<evidence type="ECO:0000256" key="3">
    <source>
        <dbReference type="ARBA" id="ARBA00004174"/>
    </source>
</evidence>
<dbReference type="InterPro" id="IPR050196">
    <property type="entry name" value="Cytochrome_P450_Monoox"/>
</dbReference>
<evidence type="ECO:0000256" key="4">
    <source>
        <dbReference type="ARBA" id="ARBA00004406"/>
    </source>
</evidence>
<dbReference type="PANTHER" id="PTHR24291:SF189">
    <property type="entry name" value="CYTOCHROME P450 4C3-RELATED"/>
    <property type="match status" value="1"/>
</dbReference>
<reference evidence="16" key="1">
    <citation type="submission" date="2021-12" db="EMBL/GenBank/DDBJ databases">
        <authorList>
            <person name="King R."/>
        </authorList>
    </citation>
    <scope>NUCLEOTIDE SEQUENCE</scope>
</reference>
<keyword evidence="13" id="KW-0472">Membrane</keyword>
<dbReference type="InterPro" id="IPR002401">
    <property type="entry name" value="Cyt_P450_E_grp-I"/>
</dbReference>
<evidence type="ECO:0008006" key="18">
    <source>
        <dbReference type="Google" id="ProtNLM"/>
    </source>
</evidence>
<dbReference type="GO" id="GO:0005789">
    <property type="term" value="C:endoplasmic reticulum membrane"/>
    <property type="evidence" value="ECO:0007669"/>
    <property type="project" value="UniProtKB-SubCell"/>
</dbReference>
<dbReference type="Gene3D" id="1.10.630.10">
    <property type="entry name" value="Cytochrome P450"/>
    <property type="match status" value="1"/>
</dbReference>
<keyword evidence="8" id="KW-0256">Endoplasmic reticulum</keyword>
<comment type="similarity">
    <text evidence="5 15">Belongs to the cytochrome P450 family.</text>
</comment>
<dbReference type="EMBL" id="OV121138">
    <property type="protein sequence ID" value="CAH0560964.1"/>
    <property type="molecule type" value="Genomic_DNA"/>
</dbReference>
<dbReference type="InterPro" id="IPR017972">
    <property type="entry name" value="Cyt_P450_CS"/>
</dbReference>
<keyword evidence="9" id="KW-0492">Microsome</keyword>
<evidence type="ECO:0000313" key="17">
    <source>
        <dbReference type="Proteomes" id="UP001154078"/>
    </source>
</evidence>
<evidence type="ECO:0000256" key="8">
    <source>
        <dbReference type="ARBA" id="ARBA00022824"/>
    </source>
</evidence>
<dbReference type="PRINTS" id="PR00385">
    <property type="entry name" value="P450"/>
</dbReference>
<evidence type="ECO:0000256" key="1">
    <source>
        <dbReference type="ARBA" id="ARBA00001971"/>
    </source>
</evidence>
<evidence type="ECO:0000256" key="11">
    <source>
        <dbReference type="ARBA" id="ARBA00023004"/>
    </source>
</evidence>
<evidence type="ECO:0000256" key="10">
    <source>
        <dbReference type="ARBA" id="ARBA00023002"/>
    </source>
</evidence>
<dbReference type="Pfam" id="PF00067">
    <property type="entry name" value="p450"/>
    <property type="match status" value="1"/>
</dbReference>
<dbReference type="InterPro" id="IPR036396">
    <property type="entry name" value="Cyt_P450_sf"/>
</dbReference>
<dbReference type="GO" id="GO:0005506">
    <property type="term" value="F:iron ion binding"/>
    <property type="evidence" value="ECO:0007669"/>
    <property type="project" value="InterPro"/>
</dbReference>
<dbReference type="Proteomes" id="UP001154078">
    <property type="component" value="Chromosome 7"/>
</dbReference>
<dbReference type="GO" id="GO:0020037">
    <property type="term" value="F:heme binding"/>
    <property type="evidence" value="ECO:0007669"/>
    <property type="project" value="InterPro"/>
</dbReference>
<dbReference type="AlphaFoldDB" id="A0A9P0BD95"/>
<organism evidence="16 17">
    <name type="scientific">Brassicogethes aeneus</name>
    <name type="common">Rape pollen beetle</name>
    <name type="synonym">Meligethes aeneus</name>
    <dbReference type="NCBI Taxonomy" id="1431903"/>
    <lineage>
        <taxon>Eukaryota</taxon>
        <taxon>Metazoa</taxon>
        <taxon>Ecdysozoa</taxon>
        <taxon>Arthropoda</taxon>
        <taxon>Hexapoda</taxon>
        <taxon>Insecta</taxon>
        <taxon>Pterygota</taxon>
        <taxon>Neoptera</taxon>
        <taxon>Endopterygota</taxon>
        <taxon>Coleoptera</taxon>
        <taxon>Polyphaga</taxon>
        <taxon>Cucujiformia</taxon>
        <taxon>Nitidulidae</taxon>
        <taxon>Meligethinae</taxon>
        <taxon>Brassicogethes</taxon>
    </lineage>
</organism>
<dbReference type="GO" id="GO:0004497">
    <property type="term" value="F:monooxygenase activity"/>
    <property type="evidence" value="ECO:0007669"/>
    <property type="project" value="UniProtKB-KW"/>
</dbReference>
<dbReference type="GO" id="GO:0016705">
    <property type="term" value="F:oxidoreductase activity, acting on paired donors, with incorporation or reduction of molecular oxygen"/>
    <property type="evidence" value="ECO:0007669"/>
    <property type="project" value="InterPro"/>
</dbReference>
<keyword evidence="11 14" id="KW-0408">Iron</keyword>
<evidence type="ECO:0000256" key="15">
    <source>
        <dbReference type="RuleBase" id="RU000461"/>
    </source>
</evidence>
<evidence type="ECO:0000256" key="9">
    <source>
        <dbReference type="ARBA" id="ARBA00022848"/>
    </source>
</evidence>
<keyword evidence="7 14" id="KW-0479">Metal-binding</keyword>
<evidence type="ECO:0000256" key="14">
    <source>
        <dbReference type="PIRSR" id="PIRSR602401-1"/>
    </source>
</evidence>
<evidence type="ECO:0000256" key="7">
    <source>
        <dbReference type="ARBA" id="ARBA00022723"/>
    </source>
</evidence>
<dbReference type="SUPFAM" id="SSF48264">
    <property type="entry name" value="Cytochrome P450"/>
    <property type="match status" value="1"/>
</dbReference>
<evidence type="ECO:0000256" key="6">
    <source>
        <dbReference type="ARBA" id="ARBA00022617"/>
    </source>
</evidence>
<dbReference type="InterPro" id="IPR001128">
    <property type="entry name" value="Cyt_P450"/>
</dbReference>
<gene>
    <name evidence="16" type="ORF">MELIAE_LOCUS10622</name>
</gene>
<evidence type="ECO:0000256" key="13">
    <source>
        <dbReference type="ARBA" id="ARBA00023136"/>
    </source>
</evidence>
<keyword evidence="17" id="KW-1185">Reference proteome</keyword>
<evidence type="ECO:0000256" key="2">
    <source>
        <dbReference type="ARBA" id="ARBA00003690"/>
    </source>
</evidence>
<keyword evidence="6 14" id="KW-0349">Heme</keyword>
<protein>
    <recommendedName>
        <fullName evidence="18">Cytochrome P450</fullName>
    </recommendedName>
</protein>
<comment type="cofactor">
    <cofactor evidence="1 14">
        <name>heme</name>
        <dbReference type="ChEBI" id="CHEBI:30413"/>
    </cofactor>
</comment>
<sequence>MIVALFIVVAILYIYIKVREDNFRKKYKEFFSLPSLSSLPFLGNSHHFIGQNVLHIFLNLVNTCGVPCYVHLPERFYVTASPEEYKIILNHPNSIEKSTTYNFLNNFFASSLLLAPHHQWKKNRKFLSKGFNQMILDSFVTVFYDKSQYLNVKLKNNDYNQNDIYALFEKYTLDVFCEATLGIETKVIDEDESDLVNFITKSQRILIGRISNVLKHFDFLFNLTEDGKYISAGSKLFYNFVLDIIAKKRKMIAEGKYVMARTNKLPVLDLLLSEKEDFDDNYIKEEMLLFAGAATDTTAYSMSYTCCLLGMHPEIQEKVLEEVMDVIGKDRDITCNDLHQLKYTEMAINESMRLIPTVPMIGRRAVGDLDLGTRVIPANTDVILMFIHTHRNEKYYPNPKKYDPNRFLPEEVAKRPQYSYLPFSGGPRNCIGMKYAMMVMKTTIANIVRNFHITTKHKSIDELEFESSIVMTTKNPLDCHFTPRK</sequence>
<proteinExistence type="inferred from homology"/>